<dbReference type="GO" id="GO:0000398">
    <property type="term" value="P:mRNA splicing, via spliceosome"/>
    <property type="evidence" value="ECO:0007669"/>
    <property type="project" value="TreeGrafter"/>
</dbReference>
<dbReference type="EMBL" id="GL630006">
    <property type="protein sequence ID" value="EFW98847.1"/>
    <property type="molecule type" value="Genomic_DNA"/>
</dbReference>
<proteinExistence type="predicted"/>
<dbReference type="RefSeq" id="XP_014168330.1">
    <property type="nucleotide sequence ID" value="XM_014312855.1"/>
</dbReference>
<feature type="region of interest" description="Disordered" evidence="1">
    <location>
        <begin position="402"/>
        <end position="440"/>
    </location>
</feature>
<evidence type="ECO:0000313" key="3">
    <source>
        <dbReference type="EMBL" id="EFW98847.1"/>
    </source>
</evidence>
<dbReference type="GO" id="GO:1990247">
    <property type="term" value="F:N6-methyladenosine-containing RNA reader activity"/>
    <property type="evidence" value="ECO:0007669"/>
    <property type="project" value="TreeGrafter"/>
</dbReference>
<feature type="domain" description="YTH" evidence="2">
    <location>
        <begin position="280"/>
        <end position="496"/>
    </location>
</feature>
<dbReference type="PANTHER" id="PTHR12357">
    <property type="entry name" value="YTH YT521-B HOMOLOGY DOMAIN-CONTAINING"/>
    <property type="match status" value="1"/>
</dbReference>
<dbReference type="GO" id="GO:0005654">
    <property type="term" value="C:nucleoplasm"/>
    <property type="evidence" value="ECO:0007669"/>
    <property type="project" value="TreeGrafter"/>
</dbReference>
<organism evidence="4">
    <name type="scientific">Grosmannia clavigera (strain kw1407 / UAMH 11150)</name>
    <name type="common">Blue stain fungus</name>
    <name type="synonym">Graphiocladiella clavigera</name>
    <dbReference type="NCBI Taxonomy" id="655863"/>
    <lineage>
        <taxon>Eukaryota</taxon>
        <taxon>Fungi</taxon>
        <taxon>Dikarya</taxon>
        <taxon>Ascomycota</taxon>
        <taxon>Pezizomycotina</taxon>
        <taxon>Sordariomycetes</taxon>
        <taxon>Sordariomycetidae</taxon>
        <taxon>Ophiostomatales</taxon>
        <taxon>Ophiostomataceae</taxon>
        <taxon>Leptographium</taxon>
    </lineage>
</organism>
<dbReference type="HOGENOM" id="CLU_011694_2_0_1"/>
<feature type="region of interest" description="Disordered" evidence="1">
    <location>
        <begin position="191"/>
        <end position="247"/>
    </location>
</feature>
<evidence type="ECO:0000256" key="1">
    <source>
        <dbReference type="SAM" id="MobiDB-lite"/>
    </source>
</evidence>
<gene>
    <name evidence="3" type="ORF">CMQ_4699</name>
</gene>
<dbReference type="STRING" id="655863.F0XUX5"/>
<protein>
    <submittedName>
        <fullName evidence="3">Yt521-b-like splicing factor</fullName>
    </submittedName>
</protein>
<dbReference type="InterPro" id="IPR000504">
    <property type="entry name" value="RRM_dom"/>
</dbReference>
<feature type="compositionally biased region" description="Acidic residues" evidence="1">
    <location>
        <begin position="222"/>
        <end position="239"/>
    </location>
</feature>
<feature type="compositionally biased region" description="Polar residues" evidence="1">
    <location>
        <begin position="408"/>
        <end position="418"/>
    </location>
</feature>
<dbReference type="GeneID" id="25977938"/>
<feature type="region of interest" description="Disordered" evidence="1">
    <location>
        <begin position="1"/>
        <end position="29"/>
    </location>
</feature>
<dbReference type="CDD" id="cd21134">
    <property type="entry name" value="YTH"/>
    <property type="match status" value="1"/>
</dbReference>
<keyword evidence="4" id="KW-1185">Reference proteome</keyword>
<dbReference type="SMART" id="SM00360">
    <property type="entry name" value="RRM"/>
    <property type="match status" value="1"/>
</dbReference>
<reference evidence="3 4" key="1">
    <citation type="journal article" date="2011" name="Proc. Natl. Acad. Sci. U.S.A.">
        <title>Genome and transcriptome analyses of the mountain pine beetle-fungal symbiont Grosmannia clavigera, a lodgepole pine pathogen.</title>
        <authorList>
            <person name="DiGuistini S."/>
            <person name="Wang Y."/>
            <person name="Liao N.Y."/>
            <person name="Taylor G."/>
            <person name="Tanguay P."/>
            <person name="Feau N."/>
            <person name="Henrissat B."/>
            <person name="Chan S.K."/>
            <person name="Hesse-Orce U."/>
            <person name="Alamouti S.M."/>
            <person name="Tsui C.K.M."/>
            <person name="Docking R.T."/>
            <person name="Levasseur A."/>
            <person name="Haridas S."/>
            <person name="Robertson G."/>
            <person name="Birol I."/>
            <person name="Holt R.A."/>
            <person name="Marra M.A."/>
            <person name="Hamelin R.C."/>
            <person name="Hirst M."/>
            <person name="Jones S.J.M."/>
            <person name="Bohlmann J."/>
            <person name="Breuil C."/>
        </authorList>
    </citation>
    <scope>NUCLEOTIDE SEQUENCE [LARGE SCALE GENOMIC DNA]</scope>
    <source>
        <strain evidence="4">kw1407 / UAMH 11150</strain>
    </source>
</reference>
<dbReference type="Pfam" id="PF04146">
    <property type="entry name" value="YTH"/>
    <property type="match status" value="1"/>
</dbReference>
<name>F0XUX5_GROCL</name>
<dbReference type="PANTHER" id="PTHR12357:SF3">
    <property type="entry name" value="YTH DOMAIN-CONTAINING PROTEIN 1"/>
    <property type="match status" value="1"/>
</dbReference>
<dbReference type="InParanoid" id="F0XUX5"/>
<dbReference type="SUPFAM" id="SSF54928">
    <property type="entry name" value="RNA-binding domain, RBD"/>
    <property type="match status" value="1"/>
</dbReference>
<sequence>MSRMGHSLPTADYGQQQYNPGTTSHSAASVSHYTQAQMGGQPFYMTQAPLMPNSPYYGSPMSAMSQQGQVMTQQNGFAYYPGQVQPMAPYQYSQHSQYPSQNKGHAIWIGNLPPQTNLMELVQHVCKHTEDLESLFLISKSNCAFANFKDESSCIEAQQKINDTRFMSVRLVSRLRKNVVDVAQGMIPPTGPASLTAAPQPLVQQQQQNRSHVSTPEAKDGDADEEEDGEEESPAEEAGLDNTWASSTDISATTSVSTTIASSPAAKAEIADGPEVRSKDRFFILKSLTVEDLESSMRTGIWATQSHNEETLNSAFKNCDNVYLIFSANKSGEYFGYARMTSEINNDPAAAIEFAPRAQSFSDEDYPKAIPTEATDFAPPGRIIDDSARGTIFWEAQRDDAPEAATAANGTEDGSVTASDGADEVSSVKSGGLPEGAGEAQTWGKPFQLEWLSTLRVPFYRTRGMRNPLNANRDIKIARDGTEVDPTVGQRLIGLFHQPLVVSGTSGRGTSFTAYTAVLMA</sequence>
<dbReference type="GO" id="GO:0003729">
    <property type="term" value="F:mRNA binding"/>
    <property type="evidence" value="ECO:0007669"/>
    <property type="project" value="TreeGrafter"/>
</dbReference>
<dbReference type="Gene3D" id="3.10.590.10">
    <property type="entry name" value="ph1033 like domains"/>
    <property type="match status" value="1"/>
</dbReference>
<dbReference type="Proteomes" id="UP000007796">
    <property type="component" value="Unassembled WGS sequence"/>
</dbReference>
<evidence type="ECO:0000313" key="4">
    <source>
        <dbReference type="Proteomes" id="UP000007796"/>
    </source>
</evidence>
<dbReference type="GO" id="GO:0000381">
    <property type="term" value="P:regulation of alternative mRNA splicing, via spliceosome"/>
    <property type="evidence" value="ECO:0007669"/>
    <property type="project" value="TreeGrafter"/>
</dbReference>
<dbReference type="InterPro" id="IPR007275">
    <property type="entry name" value="YTH_domain"/>
</dbReference>
<dbReference type="OrthoDB" id="306690at2759"/>
<dbReference type="InterPro" id="IPR057720">
    <property type="entry name" value="RRM_YTH1"/>
</dbReference>
<evidence type="ECO:0000259" key="2">
    <source>
        <dbReference type="PROSITE" id="PS50882"/>
    </source>
</evidence>
<dbReference type="Pfam" id="PF25701">
    <property type="entry name" value="RRM_YTH1"/>
    <property type="match status" value="1"/>
</dbReference>
<dbReference type="PROSITE" id="PS50882">
    <property type="entry name" value="YTH"/>
    <property type="match status" value="1"/>
</dbReference>
<accession>F0XUX5</accession>
<dbReference type="InterPro" id="IPR045168">
    <property type="entry name" value="YTH_prot"/>
</dbReference>
<dbReference type="Gene3D" id="3.30.70.330">
    <property type="match status" value="1"/>
</dbReference>
<dbReference type="InterPro" id="IPR012677">
    <property type="entry name" value="Nucleotide-bd_a/b_plait_sf"/>
</dbReference>
<dbReference type="AlphaFoldDB" id="F0XUX5"/>
<feature type="compositionally biased region" description="Polar residues" evidence="1">
    <location>
        <begin position="13"/>
        <end position="29"/>
    </location>
</feature>
<dbReference type="eggNOG" id="KOG1902">
    <property type="taxonomic scope" value="Eukaryota"/>
</dbReference>
<dbReference type="InterPro" id="IPR035979">
    <property type="entry name" value="RBD_domain_sf"/>
</dbReference>